<dbReference type="SMART" id="SM00448">
    <property type="entry name" value="REC"/>
    <property type="match status" value="1"/>
</dbReference>
<dbReference type="GO" id="GO:0000976">
    <property type="term" value="F:transcription cis-regulatory region binding"/>
    <property type="evidence" value="ECO:0007669"/>
    <property type="project" value="TreeGrafter"/>
</dbReference>
<dbReference type="GO" id="GO:0005829">
    <property type="term" value="C:cytosol"/>
    <property type="evidence" value="ECO:0007669"/>
    <property type="project" value="TreeGrafter"/>
</dbReference>
<sequence>MKNLKYYGHHSIPPQEVPFILLSVLYVDDEPSLLEIASIYLAETYPDIVCETAISAHIALDMVGEKHFDAIVSDYQMPGMDGIAFLKALRDAGDTTPFIIFTGKGREEIVIQAINSGADYYIQKGGEICAQYAELAHAIRTAVERKQTAEALKSKHEQLTLIINKIPALLSYVGSDLRCLFVNRKFAEWYGLSEEECIGKDIKEIISESVYLGLRERLAGISCNADLTYEEVAEQKNGQPRYFRVSVIPHCCDGCTVRAFLIVAEEITDLKRSRALVEIRARQQAAVAELGRMALTGVEFQTLLEAAVTRVAGALGVEYAKVLELAPDGRSFLLRAGVGWRPGLVGCAVVDADVRSQAGYTLLFSGPVIVEDLRTEKRFFGPPLLFDHGVVSGMSVIIGGRERPFGVLGAHTGDKRLFTEDDVHFLQGVAHVLAAVVIRNQERKG</sequence>
<keyword evidence="3" id="KW-0238">DNA-binding</keyword>
<evidence type="ECO:0000256" key="3">
    <source>
        <dbReference type="ARBA" id="ARBA00023125"/>
    </source>
</evidence>
<dbReference type="PROSITE" id="PS50110">
    <property type="entry name" value="RESPONSE_REGULATORY"/>
    <property type="match status" value="1"/>
</dbReference>
<evidence type="ECO:0000259" key="6">
    <source>
        <dbReference type="PROSITE" id="PS50112"/>
    </source>
</evidence>
<dbReference type="EMBL" id="DSBY01000247">
    <property type="protein sequence ID" value="HDS63665.1"/>
    <property type="molecule type" value="Genomic_DNA"/>
</dbReference>
<keyword evidence="1" id="KW-0808">Transferase</keyword>
<dbReference type="Pfam" id="PF00072">
    <property type="entry name" value="Response_reg"/>
    <property type="match status" value="1"/>
</dbReference>
<dbReference type="InterPro" id="IPR001789">
    <property type="entry name" value="Sig_transdc_resp-reg_receiver"/>
</dbReference>
<dbReference type="InterPro" id="IPR003018">
    <property type="entry name" value="GAF"/>
</dbReference>
<dbReference type="GO" id="GO:0032993">
    <property type="term" value="C:protein-DNA complex"/>
    <property type="evidence" value="ECO:0007669"/>
    <property type="project" value="TreeGrafter"/>
</dbReference>
<feature type="domain" description="Response regulatory" evidence="5">
    <location>
        <begin position="23"/>
        <end position="139"/>
    </location>
</feature>
<keyword evidence="2" id="KW-0418">Kinase</keyword>
<proteinExistence type="predicted"/>
<feature type="modified residue" description="4-aspartylphosphate" evidence="4">
    <location>
        <position position="74"/>
    </location>
</feature>
<dbReference type="Pfam" id="PF01590">
    <property type="entry name" value="GAF"/>
    <property type="match status" value="1"/>
</dbReference>
<dbReference type="InterPro" id="IPR029016">
    <property type="entry name" value="GAF-like_dom_sf"/>
</dbReference>
<organism evidence="7">
    <name type="scientific">Methanofollis liminatans</name>
    <dbReference type="NCBI Taxonomy" id="2201"/>
    <lineage>
        <taxon>Archaea</taxon>
        <taxon>Methanobacteriati</taxon>
        <taxon>Methanobacteriota</taxon>
        <taxon>Stenosarchaea group</taxon>
        <taxon>Methanomicrobia</taxon>
        <taxon>Methanomicrobiales</taxon>
        <taxon>Methanomicrobiaceae</taxon>
        <taxon>Methanofollis</taxon>
    </lineage>
</organism>
<dbReference type="Gene3D" id="3.40.50.2300">
    <property type="match status" value="1"/>
</dbReference>
<dbReference type="Gene3D" id="3.30.450.40">
    <property type="match status" value="1"/>
</dbReference>
<dbReference type="CDD" id="cd00156">
    <property type="entry name" value="REC"/>
    <property type="match status" value="1"/>
</dbReference>
<dbReference type="Gene3D" id="3.30.450.20">
    <property type="entry name" value="PAS domain"/>
    <property type="match status" value="1"/>
</dbReference>
<keyword evidence="4" id="KW-0597">Phosphoprotein</keyword>
<accession>A0A831PST3</accession>
<dbReference type="SUPFAM" id="SSF55785">
    <property type="entry name" value="PYP-like sensor domain (PAS domain)"/>
    <property type="match status" value="1"/>
</dbReference>
<evidence type="ECO:0000259" key="5">
    <source>
        <dbReference type="PROSITE" id="PS50110"/>
    </source>
</evidence>
<dbReference type="CDD" id="cd00130">
    <property type="entry name" value="PAS"/>
    <property type="match status" value="1"/>
</dbReference>
<comment type="caution">
    <text evidence="7">The sequence shown here is derived from an EMBL/GenBank/DDBJ whole genome shotgun (WGS) entry which is preliminary data.</text>
</comment>
<protein>
    <submittedName>
        <fullName evidence="7">Response regulator</fullName>
    </submittedName>
</protein>
<dbReference type="SMART" id="SM00091">
    <property type="entry name" value="PAS"/>
    <property type="match status" value="1"/>
</dbReference>
<evidence type="ECO:0000256" key="4">
    <source>
        <dbReference type="PROSITE-ProRule" id="PRU00169"/>
    </source>
</evidence>
<dbReference type="InterPro" id="IPR035965">
    <property type="entry name" value="PAS-like_dom_sf"/>
</dbReference>
<dbReference type="SMART" id="SM00065">
    <property type="entry name" value="GAF"/>
    <property type="match status" value="1"/>
</dbReference>
<dbReference type="PANTHER" id="PTHR48111">
    <property type="entry name" value="REGULATOR OF RPOS"/>
    <property type="match status" value="1"/>
</dbReference>
<dbReference type="PROSITE" id="PS50112">
    <property type="entry name" value="PAS"/>
    <property type="match status" value="1"/>
</dbReference>
<name>A0A831PST3_9EURY</name>
<dbReference type="SUPFAM" id="SSF55781">
    <property type="entry name" value="GAF domain-like"/>
    <property type="match status" value="1"/>
</dbReference>
<dbReference type="Proteomes" id="UP000885648">
    <property type="component" value="Unassembled WGS sequence"/>
</dbReference>
<dbReference type="GO" id="GO:0006355">
    <property type="term" value="P:regulation of DNA-templated transcription"/>
    <property type="evidence" value="ECO:0007669"/>
    <property type="project" value="TreeGrafter"/>
</dbReference>
<dbReference type="PANTHER" id="PTHR48111:SF9">
    <property type="entry name" value="TWO-COMPONENT RESPONSE REGULATOR RECEIVER PROTEIN"/>
    <property type="match status" value="1"/>
</dbReference>
<evidence type="ECO:0000256" key="2">
    <source>
        <dbReference type="ARBA" id="ARBA00022777"/>
    </source>
</evidence>
<dbReference type="GO" id="GO:0016301">
    <property type="term" value="F:kinase activity"/>
    <property type="evidence" value="ECO:0007669"/>
    <property type="project" value="UniProtKB-KW"/>
</dbReference>
<evidence type="ECO:0000256" key="1">
    <source>
        <dbReference type="ARBA" id="ARBA00022679"/>
    </source>
</evidence>
<dbReference type="InterPro" id="IPR013656">
    <property type="entry name" value="PAS_4"/>
</dbReference>
<dbReference type="NCBIfam" id="TIGR00229">
    <property type="entry name" value="sensory_box"/>
    <property type="match status" value="1"/>
</dbReference>
<feature type="domain" description="PAS" evidence="6">
    <location>
        <begin position="155"/>
        <end position="209"/>
    </location>
</feature>
<dbReference type="InterPro" id="IPR011006">
    <property type="entry name" value="CheY-like_superfamily"/>
</dbReference>
<dbReference type="SUPFAM" id="SSF52172">
    <property type="entry name" value="CheY-like"/>
    <property type="match status" value="1"/>
</dbReference>
<dbReference type="Pfam" id="PF08448">
    <property type="entry name" value="PAS_4"/>
    <property type="match status" value="1"/>
</dbReference>
<dbReference type="GO" id="GO:0000156">
    <property type="term" value="F:phosphorelay response regulator activity"/>
    <property type="evidence" value="ECO:0007669"/>
    <property type="project" value="TreeGrafter"/>
</dbReference>
<gene>
    <name evidence="7" type="ORF">ENN52_06020</name>
</gene>
<dbReference type="AlphaFoldDB" id="A0A831PST3"/>
<dbReference type="InterPro" id="IPR000014">
    <property type="entry name" value="PAS"/>
</dbReference>
<reference evidence="7" key="1">
    <citation type="journal article" date="2020" name="mSystems">
        <title>Genome- and Community-Level Interaction Insights into Carbon Utilization and Element Cycling Functions of Hydrothermarchaeota in Hydrothermal Sediment.</title>
        <authorList>
            <person name="Zhou Z."/>
            <person name="Liu Y."/>
            <person name="Xu W."/>
            <person name="Pan J."/>
            <person name="Luo Z.H."/>
            <person name="Li M."/>
        </authorList>
    </citation>
    <scope>NUCLEOTIDE SEQUENCE</scope>
    <source>
        <strain evidence="7">SpSt-1183</strain>
    </source>
</reference>
<dbReference type="InterPro" id="IPR039420">
    <property type="entry name" value="WalR-like"/>
</dbReference>
<evidence type="ECO:0000313" key="7">
    <source>
        <dbReference type="EMBL" id="HDS63665.1"/>
    </source>
</evidence>